<keyword evidence="1" id="KW-1133">Transmembrane helix</keyword>
<dbReference type="EMBL" id="CP136864">
    <property type="protein sequence ID" value="WOJ93108.1"/>
    <property type="molecule type" value="Genomic_DNA"/>
</dbReference>
<reference evidence="2 3" key="1">
    <citation type="submission" date="2023-10" db="EMBL/GenBank/DDBJ databases">
        <title>Two novel species belonging to the OM43/NOR5 clade.</title>
        <authorList>
            <person name="Park M."/>
        </authorList>
    </citation>
    <scope>NUCLEOTIDE SEQUENCE [LARGE SCALE GENOMIC DNA]</scope>
    <source>
        <strain evidence="2 3">IMCC43200</strain>
    </source>
</reference>
<sequence>MNYPTATPNRQPDPPVPGKTRIWAIGFLTLNIIVFAVVMYAVSGELSALLVRFETHWKILLALCLGMLATLAAGNRITKKFRALLVFWDWSRKLPVTRVFKRYLPKKSHSEGQLPDNPTEQEALWVEIYRKYRSNPAVVDDRNDFLLAQEITWLSFIILLFFGAGSLIISTSTPVQLLVYLTFLLLQYLISSIVARSLGTHFYADVLAVGQVYKIGHEARPLLDLPECSEE</sequence>
<gene>
    <name evidence="2" type="ORF">R0135_15165</name>
</gene>
<name>A0ABZ0I247_9GAMM</name>
<organism evidence="2 3">
    <name type="scientific">Congregibacter variabilis</name>
    <dbReference type="NCBI Taxonomy" id="3081200"/>
    <lineage>
        <taxon>Bacteria</taxon>
        <taxon>Pseudomonadati</taxon>
        <taxon>Pseudomonadota</taxon>
        <taxon>Gammaproteobacteria</taxon>
        <taxon>Cellvibrionales</taxon>
        <taxon>Halieaceae</taxon>
        <taxon>Congregibacter</taxon>
    </lineage>
</organism>
<keyword evidence="1" id="KW-0472">Membrane</keyword>
<feature type="transmembrane region" description="Helical" evidence="1">
    <location>
        <begin position="177"/>
        <end position="195"/>
    </location>
</feature>
<dbReference type="Proteomes" id="UP001626537">
    <property type="component" value="Chromosome"/>
</dbReference>
<accession>A0ABZ0I247</accession>
<evidence type="ECO:0000313" key="2">
    <source>
        <dbReference type="EMBL" id="WOJ93108.1"/>
    </source>
</evidence>
<feature type="transmembrane region" description="Helical" evidence="1">
    <location>
        <begin position="151"/>
        <end position="171"/>
    </location>
</feature>
<proteinExistence type="predicted"/>
<protein>
    <submittedName>
        <fullName evidence="2">Uncharacterized protein</fullName>
    </submittedName>
</protein>
<evidence type="ECO:0000256" key="1">
    <source>
        <dbReference type="SAM" id="Phobius"/>
    </source>
</evidence>
<feature type="transmembrane region" description="Helical" evidence="1">
    <location>
        <begin position="21"/>
        <end position="43"/>
    </location>
</feature>
<keyword evidence="3" id="KW-1185">Reference proteome</keyword>
<evidence type="ECO:0000313" key="3">
    <source>
        <dbReference type="Proteomes" id="UP001626537"/>
    </source>
</evidence>
<dbReference type="RefSeq" id="WP_407347766.1">
    <property type="nucleotide sequence ID" value="NZ_CP136864.1"/>
</dbReference>
<keyword evidence="1" id="KW-0812">Transmembrane</keyword>
<feature type="transmembrane region" description="Helical" evidence="1">
    <location>
        <begin position="55"/>
        <end position="74"/>
    </location>
</feature>